<reference evidence="1" key="1">
    <citation type="submission" date="2020-04" db="EMBL/GenBank/DDBJ databases">
        <authorList>
            <person name="Chiriac C."/>
            <person name="Salcher M."/>
            <person name="Ghai R."/>
            <person name="Kavagutti S V."/>
        </authorList>
    </citation>
    <scope>NUCLEOTIDE SEQUENCE</scope>
</reference>
<protein>
    <submittedName>
        <fullName evidence="1">Uncharacterized protein</fullName>
    </submittedName>
</protein>
<name>A0A6J5MJB4_9CAUD</name>
<accession>A0A6J5MJB4</accession>
<proteinExistence type="predicted"/>
<dbReference type="EMBL" id="LR796466">
    <property type="protein sequence ID" value="CAB4146648.1"/>
    <property type="molecule type" value="Genomic_DNA"/>
</dbReference>
<gene>
    <name evidence="1" type="ORF">UFOVP500_43</name>
</gene>
<sequence>MTFDPVKCMAGDQLEGDLVTRLRIWFEQEEGFVFDICGEAADRIEELEKALIRVWVLNQGQGSFKSEIDMVVSVAMDGKTND</sequence>
<evidence type="ECO:0000313" key="1">
    <source>
        <dbReference type="EMBL" id="CAB4146648.1"/>
    </source>
</evidence>
<organism evidence="1">
    <name type="scientific">uncultured Caudovirales phage</name>
    <dbReference type="NCBI Taxonomy" id="2100421"/>
    <lineage>
        <taxon>Viruses</taxon>
        <taxon>Duplodnaviria</taxon>
        <taxon>Heunggongvirae</taxon>
        <taxon>Uroviricota</taxon>
        <taxon>Caudoviricetes</taxon>
        <taxon>Peduoviridae</taxon>
        <taxon>Maltschvirus</taxon>
        <taxon>Maltschvirus maltsch</taxon>
    </lineage>
</organism>